<evidence type="ECO:0000256" key="5">
    <source>
        <dbReference type="PROSITE-ProRule" id="PRU00152"/>
    </source>
</evidence>
<reference evidence="8" key="1">
    <citation type="submission" date="2021-10" db="EMBL/GenBank/DDBJ databases">
        <title>Tropical sea cucumber genome reveals ecological adaptation and Cuvierian tubules defense mechanism.</title>
        <authorList>
            <person name="Chen T."/>
        </authorList>
    </citation>
    <scope>NUCLEOTIDE SEQUENCE</scope>
    <source>
        <strain evidence="8">Nanhai2018</strain>
        <tissue evidence="8">Muscle</tissue>
    </source>
</reference>
<dbReference type="Proteomes" id="UP001152320">
    <property type="component" value="Chromosome 13"/>
</dbReference>
<proteinExistence type="predicted"/>
<keyword evidence="1" id="KW-0479">Metal-binding</keyword>
<evidence type="ECO:0000256" key="1">
    <source>
        <dbReference type="ARBA" id="ARBA00022723"/>
    </source>
</evidence>
<feature type="domain" description="PLAT" evidence="6">
    <location>
        <begin position="16"/>
        <end position="134"/>
    </location>
</feature>
<evidence type="ECO:0000313" key="8">
    <source>
        <dbReference type="EMBL" id="KAJ8030542.1"/>
    </source>
</evidence>
<dbReference type="CDD" id="cd00113">
    <property type="entry name" value="PLAT"/>
    <property type="match status" value="1"/>
</dbReference>
<dbReference type="InterPro" id="IPR036392">
    <property type="entry name" value="PLAT/LH2_dom_sf"/>
</dbReference>
<dbReference type="Pfam" id="PF01477">
    <property type="entry name" value="PLAT"/>
    <property type="match status" value="1"/>
</dbReference>
<dbReference type="OrthoDB" id="407298at2759"/>
<dbReference type="AlphaFoldDB" id="A0A9Q1BPM3"/>
<keyword evidence="9" id="KW-1185">Reference proteome</keyword>
<accession>A0A9Q1BPM3</accession>
<gene>
    <name evidence="8" type="ORF">HOLleu_26994</name>
</gene>
<dbReference type="InterPro" id="IPR001024">
    <property type="entry name" value="PLAT/LH2_dom"/>
</dbReference>
<name>A0A9Q1BPM3_HOLLE</name>
<keyword evidence="3" id="KW-0560">Oxidoreductase</keyword>
<evidence type="ECO:0000256" key="2">
    <source>
        <dbReference type="ARBA" id="ARBA00022964"/>
    </source>
</evidence>
<evidence type="ECO:0000259" key="6">
    <source>
        <dbReference type="PROSITE" id="PS50095"/>
    </source>
</evidence>
<dbReference type="EMBL" id="JAIZAY010000013">
    <property type="protein sequence ID" value="KAJ8030542.1"/>
    <property type="molecule type" value="Genomic_DNA"/>
</dbReference>
<feature type="domain" description="Lipoxygenase" evidence="7">
    <location>
        <begin position="133"/>
        <end position="673"/>
    </location>
</feature>
<keyword evidence="2" id="KW-0223">Dioxygenase</keyword>
<sequence>MGNFFSRRFSGYSRETDIVVKVKTGDKKGAGTDANVKINLINEHGVVSADHVLDVLWRDDFESGSLDDFEIKNLSNFGHVTGIELWRDTAGLMDDWYVEWVTVTNIKSDDYSIFPIHRWIPPNKKVKIHEFDAFLPQQDPNSQERHTELETKKEVYKREIKIEGWLPQIKELPSDEKFSNDYLWDLVSLKAQLIVHMKFQSAMTGTWKSYDEILSVYNKTLEKPYGYDSWKSDESFGQQRLNHCNPTQIRRCFKIPENLAVTEAMLKPLLEGLSIQEAMDAKKLYYIDYKVLEGLPCPDNRIVPAPLALFFVNSEGNLMPVAIQLFQKPARDNPVYLPTDDEYVWLLAKMWFNNADASFHQSCTHLGFTHLVMEPIAVATHRTLSPSHPMFRLLAPHFLYLMAINSRGLALLVSPGGWVDKCMTIGIKGMFNLVGRQLGHWRLDVQGTLPKDLEERGVDDVEALPNYHYRDDALLIYKAIKNYVAAVVSHFYDSPHKLEGDKELQEWARVLSTHQSQGGTGVPGVPGDGKLEKVEDVVDLITAIIFMGSVGHAACNFSQYDDYGFPPNYPAFLMGKPMTDKNPRSAEDVSKLLPTKEITLDTLLITRLLSMRGTRPLGDFEVQYLFDPASEKAAENFRKELKEIADIIDKRNKKRSVQYTYLHPDCVPNSITI</sequence>
<dbReference type="InterPro" id="IPR020834">
    <property type="entry name" value="LipOase_CS"/>
</dbReference>
<dbReference type="SMART" id="SM00308">
    <property type="entry name" value="LH2"/>
    <property type="match status" value="1"/>
</dbReference>
<dbReference type="InterPro" id="IPR013819">
    <property type="entry name" value="LipOase_C"/>
</dbReference>
<organism evidence="8 9">
    <name type="scientific">Holothuria leucospilota</name>
    <name type="common">Black long sea cucumber</name>
    <name type="synonym">Mertensiothuria leucospilota</name>
    <dbReference type="NCBI Taxonomy" id="206669"/>
    <lineage>
        <taxon>Eukaryota</taxon>
        <taxon>Metazoa</taxon>
        <taxon>Echinodermata</taxon>
        <taxon>Eleutherozoa</taxon>
        <taxon>Echinozoa</taxon>
        <taxon>Holothuroidea</taxon>
        <taxon>Aspidochirotacea</taxon>
        <taxon>Aspidochirotida</taxon>
        <taxon>Holothuriidae</taxon>
        <taxon>Holothuria</taxon>
    </lineage>
</organism>
<dbReference type="GO" id="GO:0016702">
    <property type="term" value="F:oxidoreductase activity, acting on single donors with incorporation of molecular oxygen, incorporation of two atoms of oxygen"/>
    <property type="evidence" value="ECO:0007669"/>
    <property type="project" value="InterPro"/>
</dbReference>
<dbReference type="SUPFAM" id="SSF49723">
    <property type="entry name" value="Lipase/lipooxygenase domain (PLAT/LH2 domain)"/>
    <property type="match status" value="1"/>
</dbReference>
<dbReference type="Gene3D" id="2.40.180.10">
    <property type="entry name" value="Catalase core domain"/>
    <property type="match status" value="1"/>
</dbReference>
<dbReference type="PRINTS" id="PR00087">
    <property type="entry name" value="LIPOXYGENASE"/>
</dbReference>
<dbReference type="GO" id="GO:0034440">
    <property type="term" value="P:lipid oxidation"/>
    <property type="evidence" value="ECO:0007669"/>
    <property type="project" value="InterPro"/>
</dbReference>
<comment type="caution">
    <text evidence="5">Lacks conserved residue(s) required for the propagation of feature annotation.</text>
</comment>
<dbReference type="Pfam" id="PF00305">
    <property type="entry name" value="Lipoxygenase"/>
    <property type="match status" value="1"/>
</dbReference>
<evidence type="ECO:0000256" key="3">
    <source>
        <dbReference type="ARBA" id="ARBA00023002"/>
    </source>
</evidence>
<dbReference type="PROSITE" id="PS51393">
    <property type="entry name" value="LIPOXYGENASE_3"/>
    <property type="match status" value="1"/>
</dbReference>
<dbReference type="SUPFAM" id="SSF48484">
    <property type="entry name" value="Lipoxigenase"/>
    <property type="match status" value="1"/>
</dbReference>
<protein>
    <submittedName>
        <fullName evidence="8">Arachidonate 15-lipoxygenase B</fullName>
    </submittedName>
</protein>
<dbReference type="Gene3D" id="1.20.245.10">
    <property type="entry name" value="Lipoxygenase-1, Domain 5"/>
    <property type="match status" value="1"/>
</dbReference>
<dbReference type="InterPro" id="IPR000907">
    <property type="entry name" value="LipOase"/>
</dbReference>
<keyword evidence="4" id="KW-0443">Lipid metabolism</keyword>
<evidence type="ECO:0000259" key="7">
    <source>
        <dbReference type="PROSITE" id="PS51393"/>
    </source>
</evidence>
<dbReference type="Gene3D" id="3.10.450.60">
    <property type="match status" value="1"/>
</dbReference>
<comment type="caution">
    <text evidence="8">The sequence shown here is derived from an EMBL/GenBank/DDBJ whole genome shotgun (WGS) entry which is preliminary data.</text>
</comment>
<dbReference type="GO" id="GO:0046872">
    <property type="term" value="F:metal ion binding"/>
    <property type="evidence" value="ECO:0007669"/>
    <property type="project" value="UniProtKB-KW"/>
</dbReference>
<dbReference type="PROSITE" id="PS00081">
    <property type="entry name" value="LIPOXYGENASE_2"/>
    <property type="match status" value="1"/>
</dbReference>
<evidence type="ECO:0000313" key="9">
    <source>
        <dbReference type="Proteomes" id="UP001152320"/>
    </source>
</evidence>
<evidence type="ECO:0000256" key="4">
    <source>
        <dbReference type="ARBA" id="ARBA00023098"/>
    </source>
</evidence>
<dbReference type="PANTHER" id="PTHR11771">
    <property type="entry name" value="LIPOXYGENASE"/>
    <property type="match status" value="1"/>
</dbReference>
<dbReference type="InterPro" id="IPR036226">
    <property type="entry name" value="LipOase_C_sf"/>
</dbReference>
<dbReference type="PROSITE" id="PS50095">
    <property type="entry name" value="PLAT"/>
    <property type="match status" value="1"/>
</dbReference>